<dbReference type="PANTHER" id="PTHR21089">
    <property type="entry name" value="SHIKIMATE DEHYDROGENASE"/>
    <property type="match status" value="1"/>
</dbReference>
<evidence type="ECO:0000256" key="1">
    <source>
        <dbReference type="ARBA" id="ARBA00004871"/>
    </source>
</evidence>
<dbReference type="CDD" id="cd01065">
    <property type="entry name" value="NAD_bind_Shikimate_DH"/>
    <property type="match status" value="1"/>
</dbReference>
<comment type="pathway">
    <text evidence="1">Metabolic intermediate biosynthesis; chorismate biosynthesis; chorismate from D-erythrose 4-phosphate and phosphoenolpyruvate: step 4/7.</text>
</comment>
<organism evidence="4 5">
    <name type="scientific">Brachybacterium hainanense</name>
    <dbReference type="NCBI Taxonomy" id="1541174"/>
    <lineage>
        <taxon>Bacteria</taxon>
        <taxon>Bacillati</taxon>
        <taxon>Actinomycetota</taxon>
        <taxon>Actinomycetes</taxon>
        <taxon>Micrococcales</taxon>
        <taxon>Dermabacteraceae</taxon>
        <taxon>Brachybacterium</taxon>
    </lineage>
</organism>
<name>A0ABV6RBA1_9MICO</name>
<evidence type="ECO:0000259" key="3">
    <source>
        <dbReference type="Pfam" id="PF08501"/>
    </source>
</evidence>
<dbReference type="Gene3D" id="3.40.50.10860">
    <property type="entry name" value="Leucine Dehydrogenase, chain A, domain 1"/>
    <property type="match status" value="1"/>
</dbReference>
<dbReference type="InterPro" id="IPR022893">
    <property type="entry name" value="Shikimate_DH_fam"/>
</dbReference>
<evidence type="ECO:0000256" key="2">
    <source>
        <dbReference type="ARBA" id="ARBA00023141"/>
    </source>
</evidence>
<keyword evidence="2" id="KW-0028">Amino-acid biosynthesis</keyword>
<evidence type="ECO:0000313" key="4">
    <source>
        <dbReference type="EMBL" id="MFC0674267.1"/>
    </source>
</evidence>
<evidence type="ECO:0000313" key="5">
    <source>
        <dbReference type="Proteomes" id="UP001589793"/>
    </source>
</evidence>
<proteinExistence type="predicted"/>
<dbReference type="Pfam" id="PF08501">
    <property type="entry name" value="Shikimate_dh_N"/>
    <property type="match status" value="1"/>
</dbReference>
<dbReference type="SUPFAM" id="SSF53223">
    <property type="entry name" value="Aminoacid dehydrogenase-like, N-terminal domain"/>
    <property type="match status" value="1"/>
</dbReference>
<dbReference type="InterPro" id="IPR046346">
    <property type="entry name" value="Aminoacid_DH-like_N_sf"/>
</dbReference>
<dbReference type="SUPFAM" id="SSF51735">
    <property type="entry name" value="NAD(P)-binding Rossmann-fold domains"/>
    <property type="match status" value="1"/>
</dbReference>
<dbReference type="EMBL" id="JBHLSV010000010">
    <property type="protein sequence ID" value="MFC0674267.1"/>
    <property type="molecule type" value="Genomic_DNA"/>
</dbReference>
<sequence>MAEHSDPRTGPRSGRFAVVGSPIGHSLSPVLHRAAYRALGLEGPTYVAHEVRAGELAVFLAEGPGRELGGVSVTMPGKPEAFALAQERDEVSERLGISNTLVRRPDGSWRAENHDVHGIVASFADHGCTRIRRGGVLGSGATSLSAADALLEMGAQEILLSARSPEKLDPILSHVRARGARSRVVGWSTSHEVLEADAVVSAIAAPGSPSLRAAWEAVPEAELRIPEVFLDVLYDPWPSPLTGLVSARGGEIASGLEMLVHQAARQVGSMLRLDEVPIAPMREAAREALARRR</sequence>
<dbReference type="InterPro" id="IPR013708">
    <property type="entry name" value="Shikimate_DH-bd_N"/>
</dbReference>
<protein>
    <submittedName>
        <fullName evidence="4">Shikimate dehydrogenase family protein</fullName>
    </submittedName>
</protein>
<comment type="caution">
    <text evidence="4">The sequence shown here is derived from an EMBL/GenBank/DDBJ whole genome shotgun (WGS) entry which is preliminary data.</text>
</comment>
<keyword evidence="2" id="KW-0057">Aromatic amino acid biosynthesis</keyword>
<gene>
    <name evidence="4" type="ORF">ACFFF6_09910</name>
</gene>
<dbReference type="PANTHER" id="PTHR21089:SF1">
    <property type="entry name" value="BIFUNCTIONAL 3-DEHYDROQUINATE DEHYDRATASE_SHIKIMATE DEHYDROGENASE, CHLOROPLASTIC"/>
    <property type="match status" value="1"/>
</dbReference>
<dbReference type="Gene3D" id="3.40.50.720">
    <property type="entry name" value="NAD(P)-binding Rossmann-like Domain"/>
    <property type="match status" value="1"/>
</dbReference>
<reference evidence="4 5" key="1">
    <citation type="submission" date="2024-09" db="EMBL/GenBank/DDBJ databases">
        <authorList>
            <person name="Sun Q."/>
            <person name="Mori K."/>
        </authorList>
    </citation>
    <scope>NUCLEOTIDE SEQUENCE [LARGE SCALE GENOMIC DNA]</scope>
    <source>
        <strain evidence="4 5">CICC 10874</strain>
    </source>
</reference>
<dbReference type="RefSeq" id="WP_376980201.1">
    <property type="nucleotide sequence ID" value="NZ_JBHLSV010000010.1"/>
</dbReference>
<accession>A0ABV6RBA1</accession>
<feature type="domain" description="Shikimate dehydrogenase substrate binding N-terminal" evidence="3">
    <location>
        <begin position="18"/>
        <end position="101"/>
    </location>
</feature>
<dbReference type="Proteomes" id="UP001589793">
    <property type="component" value="Unassembled WGS sequence"/>
</dbReference>
<keyword evidence="5" id="KW-1185">Reference proteome</keyword>
<dbReference type="InterPro" id="IPR036291">
    <property type="entry name" value="NAD(P)-bd_dom_sf"/>
</dbReference>